<organism evidence="2 3">
    <name type="scientific">Roridomyces roridus</name>
    <dbReference type="NCBI Taxonomy" id="1738132"/>
    <lineage>
        <taxon>Eukaryota</taxon>
        <taxon>Fungi</taxon>
        <taxon>Dikarya</taxon>
        <taxon>Basidiomycota</taxon>
        <taxon>Agaricomycotina</taxon>
        <taxon>Agaricomycetes</taxon>
        <taxon>Agaricomycetidae</taxon>
        <taxon>Agaricales</taxon>
        <taxon>Marasmiineae</taxon>
        <taxon>Mycenaceae</taxon>
        <taxon>Roridomyces</taxon>
    </lineage>
</organism>
<evidence type="ECO:0000256" key="1">
    <source>
        <dbReference type="SAM" id="Phobius"/>
    </source>
</evidence>
<dbReference type="AlphaFoldDB" id="A0AAD7BNH3"/>
<name>A0AAD7BNH3_9AGAR</name>
<keyword evidence="3" id="KW-1185">Reference proteome</keyword>
<gene>
    <name evidence="2" type="ORF">FB45DRAFT_869155</name>
</gene>
<dbReference type="Proteomes" id="UP001221142">
    <property type="component" value="Unassembled WGS sequence"/>
</dbReference>
<dbReference type="EMBL" id="JARKIF010000012">
    <property type="protein sequence ID" value="KAJ7626042.1"/>
    <property type="molecule type" value="Genomic_DNA"/>
</dbReference>
<comment type="caution">
    <text evidence="2">The sequence shown here is derived from an EMBL/GenBank/DDBJ whole genome shotgun (WGS) entry which is preliminary data.</text>
</comment>
<reference evidence="2" key="1">
    <citation type="submission" date="2023-03" db="EMBL/GenBank/DDBJ databases">
        <title>Massive genome expansion in bonnet fungi (Mycena s.s.) driven by repeated elements and novel gene families across ecological guilds.</title>
        <authorList>
            <consortium name="Lawrence Berkeley National Laboratory"/>
            <person name="Harder C.B."/>
            <person name="Miyauchi S."/>
            <person name="Viragh M."/>
            <person name="Kuo A."/>
            <person name="Thoen E."/>
            <person name="Andreopoulos B."/>
            <person name="Lu D."/>
            <person name="Skrede I."/>
            <person name="Drula E."/>
            <person name="Henrissat B."/>
            <person name="Morin E."/>
            <person name="Kohler A."/>
            <person name="Barry K."/>
            <person name="LaButti K."/>
            <person name="Morin E."/>
            <person name="Salamov A."/>
            <person name="Lipzen A."/>
            <person name="Mereny Z."/>
            <person name="Hegedus B."/>
            <person name="Baldrian P."/>
            <person name="Stursova M."/>
            <person name="Weitz H."/>
            <person name="Taylor A."/>
            <person name="Grigoriev I.V."/>
            <person name="Nagy L.G."/>
            <person name="Martin F."/>
            <person name="Kauserud H."/>
        </authorList>
    </citation>
    <scope>NUCLEOTIDE SEQUENCE</scope>
    <source>
        <strain evidence="2">9284</strain>
    </source>
</reference>
<evidence type="ECO:0000313" key="2">
    <source>
        <dbReference type="EMBL" id="KAJ7626042.1"/>
    </source>
</evidence>
<protein>
    <submittedName>
        <fullName evidence="2">Uncharacterized protein</fullName>
    </submittedName>
</protein>
<proteinExistence type="predicted"/>
<evidence type="ECO:0000313" key="3">
    <source>
        <dbReference type="Proteomes" id="UP001221142"/>
    </source>
</evidence>
<sequence length="153" mass="16537">MPALTTFSSKAFAATASIITGTSEWASVPSSAHATPTPTAPLYQYVASPLETAPPSGPSHADWVSTHTFLICMAFFLLFGVGCGFYKLLEICKEARKMRPKDPEMGQVFHAQPFQAPQIAAPPKVATSSRGRPVVHMYVSMDEVLRGHRCVLV</sequence>
<feature type="transmembrane region" description="Helical" evidence="1">
    <location>
        <begin position="68"/>
        <end position="89"/>
    </location>
</feature>
<keyword evidence="1" id="KW-1133">Transmembrane helix</keyword>
<keyword evidence="1" id="KW-0472">Membrane</keyword>
<keyword evidence="1" id="KW-0812">Transmembrane</keyword>
<accession>A0AAD7BNH3</accession>